<evidence type="ECO:0000256" key="4">
    <source>
        <dbReference type="ARBA" id="ARBA00022840"/>
    </source>
</evidence>
<dbReference type="GO" id="GO:0006633">
    <property type="term" value="P:fatty acid biosynthetic process"/>
    <property type="evidence" value="ECO:0007669"/>
    <property type="project" value="TreeGrafter"/>
</dbReference>
<dbReference type="EC" id="6.2.1.2" evidence="5"/>
<dbReference type="Pfam" id="PF13193">
    <property type="entry name" value="AMP-binding_C"/>
    <property type="match status" value="1"/>
</dbReference>
<dbReference type="InterPro" id="IPR051087">
    <property type="entry name" value="Mitochondrial_ACSM"/>
</dbReference>
<keyword evidence="4" id="KW-0067">ATP-binding</keyword>
<sequence>MRQSKDVPTNHHMVSIGSGGESLGDKLLEWGKKVFNVTINEFYGQTEANLLVGNCSVVMPVKNGSMGKPIPGHIVEILDDAGNKVPQGTIGNIALKTPDPVVFLRYWNNEKATQKKYIGQWLLTGDLGKVDNDGYMWYVGRDDDIINSSGYRIGPSEIEHCLLRHDSVAMCGVVGVPDEIRGEIVKAYIVLKENVQVSEALRVEIQDHVKTNLAAYEYPRQIEFISSLPMTTTGKIIRKELRRMHQQQLDEQKRNK</sequence>
<dbReference type="InterPro" id="IPR045851">
    <property type="entry name" value="AMP-bd_C_sf"/>
</dbReference>
<dbReference type="Gene3D" id="3.40.50.12780">
    <property type="entry name" value="N-terminal domain of ligase-like"/>
    <property type="match status" value="1"/>
</dbReference>
<dbReference type="PANTHER" id="PTHR43605:SF10">
    <property type="entry name" value="ACYL-COA SYNTHETASE MEDIUM CHAIN FAMILY MEMBER 3"/>
    <property type="match status" value="1"/>
</dbReference>
<dbReference type="GO" id="GO:0031956">
    <property type="term" value="F:medium-chain fatty acid-CoA ligase activity"/>
    <property type="evidence" value="ECO:0007669"/>
    <property type="project" value="UniProtKB-EC"/>
</dbReference>
<dbReference type="Gene3D" id="3.30.300.30">
    <property type="match status" value="1"/>
</dbReference>
<evidence type="ECO:0000256" key="3">
    <source>
        <dbReference type="ARBA" id="ARBA00022741"/>
    </source>
</evidence>
<organism evidence="9">
    <name type="scientific">Acytostelium leptosomum</name>
    <dbReference type="NCBI Taxonomy" id="133408"/>
    <lineage>
        <taxon>Eukaryota</taxon>
        <taxon>Amoebozoa</taxon>
        <taxon>Evosea</taxon>
        <taxon>Eumycetozoa</taxon>
        <taxon>Dictyostelia</taxon>
        <taxon>Acytosteliales</taxon>
        <taxon>Acytosteliaceae</taxon>
        <taxon>Acytostelium</taxon>
    </lineage>
</organism>
<comment type="catalytic activity">
    <reaction evidence="6">
        <text>a medium-chain fatty acid + ATP + CoA = a medium-chain fatty acyl-CoA + AMP + diphosphate</text>
        <dbReference type="Rhea" id="RHEA:48340"/>
        <dbReference type="ChEBI" id="CHEBI:30616"/>
        <dbReference type="ChEBI" id="CHEBI:33019"/>
        <dbReference type="ChEBI" id="CHEBI:57287"/>
        <dbReference type="ChEBI" id="CHEBI:59558"/>
        <dbReference type="ChEBI" id="CHEBI:90546"/>
        <dbReference type="ChEBI" id="CHEBI:456215"/>
        <dbReference type="EC" id="6.2.1.2"/>
    </reaction>
    <physiologicalReaction direction="left-to-right" evidence="6">
        <dbReference type="Rhea" id="RHEA:48341"/>
    </physiologicalReaction>
</comment>
<comment type="similarity">
    <text evidence="1">Belongs to the ATP-dependent AMP-binding enzyme family.</text>
</comment>
<evidence type="ECO:0000256" key="2">
    <source>
        <dbReference type="ARBA" id="ARBA00022598"/>
    </source>
</evidence>
<feature type="domain" description="AMP-binding enzyme C-terminal" evidence="8">
    <location>
        <begin position="157"/>
        <end position="235"/>
    </location>
</feature>
<dbReference type="AlphaFoldDB" id="A0A1L2FUL3"/>
<accession>A0A1L2FUL3</accession>
<evidence type="ECO:0000256" key="1">
    <source>
        <dbReference type="ARBA" id="ARBA00006432"/>
    </source>
</evidence>
<evidence type="ECO:0000259" key="7">
    <source>
        <dbReference type="Pfam" id="PF00501"/>
    </source>
</evidence>
<dbReference type="GO" id="GO:0004321">
    <property type="term" value="F:fatty-acyl-CoA synthase activity"/>
    <property type="evidence" value="ECO:0007669"/>
    <property type="project" value="TreeGrafter"/>
</dbReference>
<dbReference type="Pfam" id="PF00501">
    <property type="entry name" value="AMP-binding"/>
    <property type="match status" value="1"/>
</dbReference>
<evidence type="ECO:0000256" key="5">
    <source>
        <dbReference type="ARBA" id="ARBA00039009"/>
    </source>
</evidence>
<dbReference type="InterPro" id="IPR042099">
    <property type="entry name" value="ANL_N_sf"/>
</dbReference>
<name>A0A1L2FUL3_9MYCE</name>
<dbReference type="InterPro" id="IPR000873">
    <property type="entry name" value="AMP-dep_synth/lig_dom"/>
</dbReference>
<dbReference type="InterPro" id="IPR025110">
    <property type="entry name" value="AMP-bd_C"/>
</dbReference>
<dbReference type="EMBL" id="KX539318">
    <property type="protein sequence ID" value="AOE43156.1"/>
    <property type="molecule type" value="Genomic_DNA"/>
</dbReference>
<keyword evidence="3" id="KW-0547">Nucleotide-binding</keyword>
<evidence type="ECO:0000259" key="8">
    <source>
        <dbReference type="Pfam" id="PF13193"/>
    </source>
</evidence>
<proteinExistence type="inferred from homology"/>
<evidence type="ECO:0000256" key="6">
    <source>
        <dbReference type="ARBA" id="ARBA00048477"/>
    </source>
</evidence>
<dbReference type="PANTHER" id="PTHR43605">
    <property type="entry name" value="ACYL-COENZYME A SYNTHETASE"/>
    <property type="match status" value="1"/>
</dbReference>
<dbReference type="GO" id="GO:0005524">
    <property type="term" value="F:ATP binding"/>
    <property type="evidence" value="ECO:0007669"/>
    <property type="project" value="UniProtKB-KW"/>
</dbReference>
<dbReference type="FunFam" id="3.30.300.30:FF:000005">
    <property type="entry name" value="Acyl-coenzyme A synthetase ACSM5, mitochondrial"/>
    <property type="match status" value="1"/>
</dbReference>
<protein>
    <recommendedName>
        <fullName evidence="5">medium-chain acyl-CoA ligase</fullName>
        <ecNumber evidence="5">6.2.1.2</ecNumber>
    </recommendedName>
</protein>
<evidence type="ECO:0000313" key="9">
    <source>
        <dbReference type="EMBL" id="AOE43156.1"/>
    </source>
</evidence>
<feature type="domain" description="AMP-dependent synthetase/ligase" evidence="7">
    <location>
        <begin position="15"/>
        <end position="107"/>
    </location>
</feature>
<reference evidence="9" key="1">
    <citation type="submission" date="2016-06" db="EMBL/GenBank/DDBJ databases">
        <title>A core phylogeny of Dictyostelia derived from 50 functionally divergent proteins retrieved from five existing and six newly sequenced genomes.</title>
        <authorList>
            <person name="Singh R."/>
            <person name="Schilde C."/>
            <person name="Gezzard T."/>
            <person name="Schaap P."/>
        </authorList>
    </citation>
    <scope>NUCLEOTIDE SEQUENCE</scope>
    <source>
        <strain evidence="9">FG12A</strain>
    </source>
</reference>
<keyword evidence="2" id="KW-0436">Ligase</keyword>
<dbReference type="GO" id="GO:0006637">
    <property type="term" value="P:acyl-CoA metabolic process"/>
    <property type="evidence" value="ECO:0007669"/>
    <property type="project" value="TreeGrafter"/>
</dbReference>
<dbReference type="SUPFAM" id="SSF56801">
    <property type="entry name" value="Acetyl-CoA synthetase-like"/>
    <property type="match status" value="1"/>
</dbReference>